<dbReference type="GO" id="GO:0016787">
    <property type="term" value="F:hydrolase activity"/>
    <property type="evidence" value="ECO:0007669"/>
    <property type="project" value="UniProtKB-KW"/>
</dbReference>
<dbReference type="InterPro" id="IPR013078">
    <property type="entry name" value="His_Pase_superF_clade-1"/>
</dbReference>
<keyword evidence="3" id="KW-1185">Reference proteome</keyword>
<dbReference type="InterPro" id="IPR051021">
    <property type="entry name" value="Mito_Ser/Thr_phosphatase"/>
</dbReference>
<reference evidence="2" key="1">
    <citation type="submission" date="2019-09" db="EMBL/GenBank/DDBJ databases">
        <authorList>
            <person name="Teo W.F.A."/>
            <person name="Duangmal K."/>
        </authorList>
    </citation>
    <scope>NUCLEOTIDE SEQUENCE [LARGE SCALE GENOMIC DNA]</scope>
    <source>
        <strain evidence="2">K81G1</strain>
    </source>
</reference>
<dbReference type="OrthoDB" id="280692at2"/>
<evidence type="ECO:0000256" key="1">
    <source>
        <dbReference type="ARBA" id="ARBA00022801"/>
    </source>
</evidence>
<accession>A0A5N0VHE1</accession>
<organism evidence="2 3">
    <name type="scientific">Amycolatopsis acidicola</name>
    <dbReference type="NCBI Taxonomy" id="2596893"/>
    <lineage>
        <taxon>Bacteria</taxon>
        <taxon>Bacillati</taxon>
        <taxon>Actinomycetota</taxon>
        <taxon>Actinomycetes</taxon>
        <taxon>Pseudonocardiales</taxon>
        <taxon>Pseudonocardiaceae</taxon>
        <taxon>Amycolatopsis</taxon>
    </lineage>
</organism>
<dbReference type="PANTHER" id="PTHR20935">
    <property type="entry name" value="PHOSPHOGLYCERATE MUTASE-RELATED"/>
    <property type="match status" value="1"/>
</dbReference>
<sequence length="220" mass="23467">MGAIYLIRHGQASFGEADYDRLSGLGVEQGAVVGAELLRRGVRFTEARSGSLARQRKTAETVLDWLGTETPAKEDPRWNEYDHVDVVGHHGGGVPQSAMDSRSYQTVLDKALTDWVGAGEDSPCAETWPAFLGRVRGALDELVSVLRKGENAVVFTSGGVIGTLAGVLLGTPEAGLLKLNRVTVNAGITKLVTGRGGVTLLSFNEHPHFEGGAARLLTYR</sequence>
<evidence type="ECO:0000313" key="2">
    <source>
        <dbReference type="EMBL" id="KAA9165787.1"/>
    </source>
</evidence>
<dbReference type="InterPro" id="IPR029033">
    <property type="entry name" value="His_PPase_superfam"/>
</dbReference>
<dbReference type="SUPFAM" id="SSF53254">
    <property type="entry name" value="Phosphoglycerate mutase-like"/>
    <property type="match status" value="1"/>
</dbReference>
<evidence type="ECO:0000313" key="3">
    <source>
        <dbReference type="Proteomes" id="UP000319769"/>
    </source>
</evidence>
<keyword evidence="1" id="KW-0378">Hydrolase</keyword>
<dbReference type="EMBL" id="VMNW02000004">
    <property type="protein sequence ID" value="KAA9165787.1"/>
    <property type="molecule type" value="Genomic_DNA"/>
</dbReference>
<comment type="caution">
    <text evidence="2">The sequence shown here is derived from an EMBL/GenBank/DDBJ whole genome shotgun (WGS) entry which is preliminary data.</text>
</comment>
<name>A0A5N0VHE1_9PSEU</name>
<protein>
    <submittedName>
        <fullName evidence="2">Histidine phosphatase family protein</fullName>
    </submittedName>
</protein>
<dbReference type="SMART" id="SM00855">
    <property type="entry name" value="PGAM"/>
    <property type="match status" value="1"/>
</dbReference>
<dbReference type="Proteomes" id="UP000319769">
    <property type="component" value="Unassembled WGS sequence"/>
</dbReference>
<gene>
    <name evidence="2" type="ORF">FPZ12_004685</name>
</gene>
<dbReference type="Gene3D" id="3.40.50.1240">
    <property type="entry name" value="Phosphoglycerate mutase-like"/>
    <property type="match status" value="1"/>
</dbReference>
<dbReference type="CDD" id="cd07067">
    <property type="entry name" value="HP_PGM_like"/>
    <property type="match status" value="1"/>
</dbReference>
<dbReference type="Pfam" id="PF00300">
    <property type="entry name" value="His_Phos_1"/>
    <property type="match status" value="1"/>
</dbReference>
<proteinExistence type="predicted"/>
<dbReference type="RefSeq" id="WP_144745704.1">
    <property type="nucleotide sequence ID" value="NZ_VMNW02000004.1"/>
</dbReference>
<dbReference type="PANTHER" id="PTHR20935:SF0">
    <property type="entry name" value="SERINE_THREONINE-PROTEIN PHOSPHATASE PGAM5, MITOCHONDRIAL"/>
    <property type="match status" value="1"/>
</dbReference>
<dbReference type="AlphaFoldDB" id="A0A5N0VHE1"/>